<proteinExistence type="predicted"/>
<sequence>MRALVVPTAKLVGIDLQTVHGPVPPVLVPLRTVPLLASLIQTYESSVDVIYVLVHEGADQVVAYLEFFPHPKVDLVEINPGGSLADTISDFIVKRPEIFEMDHVIINLGDTLTSPLSAEHQAANFVAYADTQESARWTLFRNSENAFWEISDKQYREDISTWHTFLGVWGFRDFSEFASILNRTAATNGVSHFYIAITEYFAHHAPVLVKPAQWIDYGHADNLNIARREAMNHRSFNSMSFERGGSSIKKSSQNTAKLIDEIEWVLSQPDALRPFTPTIYSYDLAPDQPWVEMEFYPYPSLDECLVFARHDLDVWERIFNRVFEVLDLQGEEQLVATDLSLDLKTMYIDKPRERIAHFLDTIAIDVPIDERLYVNGVKCPSLLEATELLPQLLESAGALRADAFVRLHGDLCFGNILYDTHHHLLKMIDPRGRFGRNKNFGDSYYDLAKLSHSVHGKYDFIVLDQFSLHREGEARFELKFRERPDHGEIARMFERKLADRSVDARRVRLIETTLFLSMLPLHSTRPDHQMAMLLRGLSLLAECVA</sequence>
<accession>A0A6J7CUE0</accession>
<evidence type="ECO:0000313" key="1">
    <source>
        <dbReference type="EMBL" id="CAB4859719.1"/>
    </source>
</evidence>
<dbReference type="AlphaFoldDB" id="A0A6J7CUE0"/>
<name>A0A6J7CUE0_9ZZZZ</name>
<dbReference type="Gene3D" id="3.90.550.10">
    <property type="entry name" value="Spore Coat Polysaccharide Biosynthesis Protein SpsA, Chain A"/>
    <property type="match status" value="1"/>
</dbReference>
<dbReference type="EMBL" id="CAFBLN010000003">
    <property type="protein sequence ID" value="CAB4859719.1"/>
    <property type="molecule type" value="Genomic_DNA"/>
</dbReference>
<protein>
    <submittedName>
        <fullName evidence="1">Unannotated protein</fullName>
    </submittedName>
</protein>
<reference evidence="1" key="1">
    <citation type="submission" date="2020-05" db="EMBL/GenBank/DDBJ databases">
        <authorList>
            <person name="Chiriac C."/>
            <person name="Salcher M."/>
            <person name="Ghai R."/>
            <person name="Kavagutti S V."/>
        </authorList>
    </citation>
    <scope>NUCLEOTIDE SEQUENCE</scope>
</reference>
<gene>
    <name evidence="1" type="ORF">UFOPK3381_00179</name>
</gene>
<organism evidence="1">
    <name type="scientific">freshwater metagenome</name>
    <dbReference type="NCBI Taxonomy" id="449393"/>
    <lineage>
        <taxon>unclassified sequences</taxon>
        <taxon>metagenomes</taxon>
        <taxon>ecological metagenomes</taxon>
    </lineage>
</organism>
<dbReference type="InterPro" id="IPR011009">
    <property type="entry name" value="Kinase-like_dom_sf"/>
</dbReference>
<dbReference type="SUPFAM" id="SSF56112">
    <property type="entry name" value="Protein kinase-like (PK-like)"/>
    <property type="match status" value="1"/>
</dbReference>
<dbReference type="InterPro" id="IPR029044">
    <property type="entry name" value="Nucleotide-diphossugar_trans"/>
</dbReference>